<feature type="non-terminal residue" evidence="2">
    <location>
        <position position="610"/>
    </location>
</feature>
<reference evidence="2 3" key="1">
    <citation type="journal article" date="2012" name="Genome Biol.">
        <title>Genome and low-iron response of an oceanic diatom adapted to chronic iron limitation.</title>
        <authorList>
            <person name="Lommer M."/>
            <person name="Specht M."/>
            <person name="Roy A.S."/>
            <person name="Kraemer L."/>
            <person name="Andreson R."/>
            <person name="Gutowska M.A."/>
            <person name="Wolf J."/>
            <person name="Bergner S.V."/>
            <person name="Schilhabel M.B."/>
            <person name="Klostermeier U.C."/>
            <person name="Beiko R.G."/>
            <person name="Rosenstiel P."/>
            <person name="Hippler M."/>
            <person name="Laroche J."/>
        </authorList>
    </citation>
    <scope>NUCLEOTIDE SEQUENCE [LARGE SCALE GENOMIC DNA]</scope>
    <source>
        <strain evidence="2 3">CCMP1005</strain>
    </source>
</reference>
<protein>
    <submittedName>
        <fullName evidence="2">Uncharacterized protein</fullName>
    </submittedName>
</protein>
<evidence type="ECO:0000313" key="3">
    <source>
        <dbReference type="Proteomes" id="UP000266841"/>
    </source>
</evidence>
<dbReference type="AlphaFoldDB" id="K0TFL3"/>
<accession>K0TFL3</accession>
<proteinExistence type="predicted"/>
<keyword evidence="3" id="KW-1185">Reference proteome</keyword>
<feature type="compositionally biased region" description="Basic and acidic residues" evidence="1">
    <location>
        <begin position="21"/>
        <end position="34"/>
    </location>
</feature>
<dbReference type="OrthoDB" id="57431at2759"/>
<feature type="compositionally biased region" description="Basic residues" evidence="1">
    <location>
        <begin position="1"/>
        <end position="10"/>
    </location>
</feature>
<dbReference type="Proteomes" id="UP000266841">
    <property type="component" value="Unassembled WGS sequence"/>
</dbReference>
<gene>
    <name evidence="2" type="ORF">THAOC_06098</name>
</gene>
<comment type="caution">
    <text evidence="2">The sequence shown here is derived from an EMBL/GenBank/DDBJ whole genome shotgun (WGS) entry which is preliminary data.</text>
</comment>
<evidence type="ECO:0000313" key="2">
    <source>
        <dbReference type="EMBL" id="EJK72376.1"/>
    </source>
</evidence>
<organism evidence="2 3">
    <name type="scientific">Thalassiosira oceanica</name>
    <name type="common">Marine diatom</name>
    <dbReference type="NCBI Taxonomy" id="159749"/>
    <lineage>
        <taxon>Eukaryota</taxon>
        <taxon>Sar</taxon>
        <taxon>Stramenopiles</taxon>
        <taxon>Ochrophyta</taxon>
        <taxon>Bacillariophyta</taxon>
        <taxon>Coscinodiscophyceae</taxon>
        <taxon>Thalassiosirophycidae</taxon>
        <taxon>Thalassiosirales</taxon>
        <taxon>Thalassiosiraceae</taxon>
        <taxon>Thalassiosira</taxon>
    </lineage>
</organism>
<name>K0TFL3_THAOC</name>
<dbReference type="EMBL" id="AGNL01005945">
    <property type="protein sequence ID" value="EJK72376.1"/>
    <property type="molecule type" value="Genomic_DNA"/>
</dbReference>
<sequence length="610" mass="68239">MSMKASRNHRGERASPLIHDLFLDSHETPKEKGRGKILNSCRSDQYLSSKSSKCKALSEYGIEELDPTKNLQICRLEASRYRSKSAKSYEYELRLFSAGGKALTEFDKLEKLVDGSKSGKKCPVFSPFPNDESGAKPPAFAQANIFVDNVVNVTQLTLSGSAEEGLLNKQIFLDQDWITTVGDIDIEKSYKGEIEVEVWPRMKNMSIDTTNTSRTIVVEVFNETVTFDKDIDKNQGVEFLGMTSDARVEVKGTVGMHGRLSFKNMEVSFIDGMINATGPVIFQYSKIKEVSRCPEFFREIRGQCFYLAEIPGQADSAAETCEFYDRGSLPVYHDILPYVEEVTKLYSVPNSTAWIAPEDSNKCTALNIDGTIQSFDVSKEEECEKFTSVLCTSSTKESMIGQKYTSYFSTQYMRNHAELYTRILDPTRLPFQAGGTLTVFREDGWTDSSEIVGGVNSTQYEVTDEPPLALIVDVKLAYGEQSDVAVALDTYNDPSFAWPHHWNFTWNSTSDANALPTKIQVHSTGRVCVSSIDLLFRNRTNADNLALSIPASLFKGCLKYNVCDGTDEQLCGRSLMYIDHTNNCAVLDIGNKVYPRDLSLNTLKGFCTRL</sequence>
<feature type="region of interest" description="Disordered" evidence="1">
    <location>
        <begin position="1"/>
        <end position="36"/>
    </location>
</feature>
<evidence type="ECO:0000256" key="1">
    <source>
        <dbReference type="SAM" id="MobiDB-lite"/>
    </source>
</evidence>